<proteinExistence type="predicted"/>
<accession>A0A940YKK9</accession>
<protein>
    <submittedName>
        <fullName evidence="2">Hemerythrin domain-containing protein</fullName>
    </submittedName>
</protein>
<dbReference type="PANTHER" id="PTHR39966">
    <property type="entry name" value="BLL2471 PROTEIN-RELATED"/>
    <property type="match status" value="1"/>
</dbReference>
<comment type="caution">
    <text evidence="2">The sequence shown here is derived from an EMBL/GenBank/DDBJ whole genome shotgun (WGS) entry which is preliminary data.</text>
</comment>
<name>A0A940YKK9_9BURK</name>
<keyword evidence="3" id="KW-1185">Reference proteome</keyword>
<feature type="domain" description="Hemerythrin-like" evidence="1">
    <location>
        <begin position="6"/>
        <end position="141"/>
    </location>
</feature>
<dbReference type="GO" id="GO:0005886">
    <property type="term" value="C:plasma membrane"/>
    <property type="evidence" value="ECO:0007669"/>
    <property type="project" value="TreeGrafter"/>
</dbReference>
<evidence type="ECO:0000259" key="1">
    <source>
        <dbReference type="Pfam" id="PF01814"/>
    </source>
</evidence>
<reference evidence="2" key="1">
    <citation type="submission" date="2021-04" db="EMBL/GenBank/DDBJ databases">
        <title>The genome sequence of Ideonella sp. 4Y11.</title>
        <authorList>
            <person name="Liu Y."/>
        </authorList>
    </citation>
    <scope>NUCLEOTIDE SEQUENCE</scope>
    <source>
        <strain evidence="2">4Y11</strain>
    </source>
</reference>
<dbReference type="EMBL" id="JAGQDE010000025">
    <property type="protein sequence ID" value="MBQ0961254.1"/>
    <property type="molecule type" value="Genomic_DNA"/>
</dbReference>
<dbReference type="RefSeq" id="WP_210803934.1">
    <property type="nucleotide sequence ID" value="NZ_JAGQDE010000025.1"/>
</dbReference>
<dbReference type="AlphaFoldDB" id="A0A940YKK9"/>
<gene>
    <name evidence="2" type="ORF">KAK06_20020</name>
</gene>
<dbReference type="InterPro" id="IPR012312">
    <property type="entry name" value="Hemerythrin-like"/>
</dbReference>
<evidence type="ECO:0000313" key="3">
    <source>
        <dbReference type="Proteomes" id="UP000678374"/>
    </source>
</evidence>
<dbReference type="Pfam" id="PF01814">
    <property type="entry name" value="Hemerythrin"/>
    <property type="match status" value="1"/>
</dbReference>
<sequence>MKPLSLTIMKDEHQALAAMLKSLPLLLAQSRREGRPPDFALVRAMLFYIDEFPERLHHTKESELLFPKLRERVPALKDTLDRLDRDHEFGERAVRDLAHLLLAYEVMGEPRRAAFEQAVDRYIDNYLRHMAVEESEVLPAALEHLSAEDWAALDAAFAANKDPLTGHEPEDGYRPLFQQILNRAPAPIGLG</sequence>
<dbReference type="PANTHER" id="PTHR39966:SF1">
    <property type="entry name" value="HEMERYTHRIN-LIKE DOMAIN-CONTAINING PROTEIN"/>
    <property type="match status" value="1"/>
</dbReference>
<dbReference type="Gene3D" id="1.20.120.520">
    <property type="entry name" value="nmb1532 protein domain like"/>
    <property type="match status" value="1"/>
</dbReference>
<dbReference type="Proteomes" id="UP000678374">
    <property type="component" value="Unassembled WGS sequence"/>
</dbReference>
<organism evidence="2 3">
    <name type="scientific">Ideonella aquatica</name>
    <dbReference type="NCBI Taxonomy" id="2824119"/>
    <lineage>
        <taxon>Bacteria</taxon>
        <taxon>Pseudomonadati</taxon>
        <taxon>Pseudomonadota</taxon>
        <taxon>Betaproteobacteria</taxon>
        <taxon>Burkholderiales</taxon>
        <taxon>Sphaerotilaceae</taxon>
        <taxon>Ideonella</taxon>
    </lineage>
</organism>
<dbReference type="CDD" id="cd12108">
    <property type="entry name" value="Hr-like"/>
    <property type="match status" value="1"/>
</dbReference>
<evidence type="ECO:0000313" key="2">
    <source>
        <dbReference type="EMBL" id="MBQ0961254.1"/>
    </source>
</evidence>